<feature type="non-terminal residue" evidence="2">
    <location>
        <position position="110"/>
    </location>
</feature>
<evidence type="ECO:0000313" key="3">
    <source>
        <dbReference type="Proteomes" id="UP001233999"/>
    </source>
</evidence>
<evidence type="ECO:0000256" key="1">
    <source>
        <dbReference type="SAM" id="Phobius"/>
    </source>
</evidence>
<proteinExistence type="predicted"/>
<evidence type="ECO:0000313" key="2">
    <source>
        <dbReference type="EMBL" id="KAJ9588792.1"/>
    </source>
</evidence>
<keyword evidence="3" id="KW-1185">Reference proteome</keyword>
<accession>A0AAD8EGJ6</accession>
<keyword evidence="1" id="KW-0472">Membrane</keyword>
<reference evidence="2" key="2">
    <citation type="submission" date="2023-05" db="EMBL/GenBank/DDBJ databases">
        <authorList>
            <person name="Fouks B."/>
        </authorList>
    </citation>
    <scope>NUCLEOTIDE SEQUENCE</scope>
    <source>
        <strain evidence="2">Stay&amp;Tobe</strain>
        <tissue evidence="2">Testes</tissue>
    </source>
</reference>
<name>A0AAD8EGJ6_DIPPU</name>
<dbReference type="Proteomes" id="UP001233999">
    <property type="component" value="Unassembled WGS sequence"/>
</dbReference>
<feature type="transmembrane region" description="Helical" evidence="1">
    <location>
        <begin position="22"/>
        <end position="38"/>
    </location>
</feature>
<organism evidence="2 3">
    <name type="scientific">Diploptera punctata</name>
    <name type="common">Pacific beetle cockroach</name>
    <dbReference type="NCBI Taxonomy" id="6984"/>
    <lineage>
        <taxon>Eukaryota</taxon>
        <taxon>Metazoa</taxon>
        <taxon>Ecdysozoa</taxon>
        <taxon>Arthropoda</taxon>
        <taxon>Hexapoda</taxon>
        <taxon>Insecta</taxon>
        <taxon>Pterygota</taxon>
        <taxon>Neoptera</taxon>
        <taxon>Polyneoptera</taxon>
        <taxon>Dictyoptera</taxon>
        <taxon>Blattodea</taxon>
        <taxon>Blaberoidea</taxon>
        <taxon>Blaberidae</taxon>
        <taxon>Diplopterinae</taxon>
        <taxon>Diploptera</taxon>
    </lineage>
</organism>
<feature type="transmembrane region" description="Helical" evidence="1">
    <location>
        <begin position="87"/>
        <end position="107"/>
    </location>
</feature>
<gene>
    <name evidence="2" type="ORF">L9F63_017903</name>
</gene>
<comment type="caution">
    <text evidence="2">The sequence shown here is derived from an EMBL/GenBank/DDBJ whole genome shotgun (WGS) entry which is preliminary data.</text>
</comment>
<keyword evidence="1" id="KW-0812">Transmembrane</keyword>
<sequence length="110" mass="13196">YCSTEASNRMFILNKGLKYRNIFLYIIITIIAMYNNVLPKCTKTLNFICFSFFNSSHFYFTQLLVDMFFVIVFLKAFFFWISGLLVVVLRLYILLNWVTILTFVNIYPMY</sequence>
<keyword evidence="1" id="KW-1133">Transmembrane helix</keyword>
<dbReference type="EMBL" id="JASPKZ010005303">
    <property type="protein sequence ID" value="KAJ9588792.1"/>
    <property type="molecule type" value="Genomic_DNA"/>
</dbReference>
<feature type="non-terminal residue" evidence="2">
    <location>
        <position position="1"/>
    </location>
</feature>
<feature type="transmembrane region" description="Helical" evidence="1">
    <location>
        <begin position="58"/>
        <end position="81"/>
    </location>
</feature>
<reference evidence="2" key="1">
    <citation type="journal article" date="2023" name="IScience">
        <title>Live-bearing cockroach genome reveals convergent evolutionary mechanisms linked to viviparity in insects and beyond.</title>
        <authorList>
            <person name="Fouks B."/>
            <person name="Harrison M.C."/>
            <person name="Mikhailova A.A."/>
            <person name="Marchal E."/>
            <person name="English S."/>
            <person name="Carruthers M."/>
            <person name="Jennings E.C."/>
            <person name="Chiamaka E.L."/>
            <person name="Frigard R.A."/>
            <person name="Pippel M."/>
            <person name="Attardo G.M."/>
            <person name="Benoit J.B."/>
            <person name="Bornberg-Bauer E."/>
            <person name="Tobe S.S."/>
        </authorList>
    </citation>
    <scope>NUCLEOTIDE SEQUENCE</scope>
    <source>
        <strain evidence="2">Stay&amp;Tobe</strain>
    </source>
</reference>
<dbReference type="AlphaFoldDB" id="A0AAD8EGJ6"/>
<protein>
    <submittedName>
        <fullName evidence="2">Uncharacterized protein</fullName>
    </submittedName>
</protein>